<dbReference type="Proteomes" id="UP001344251">
    <property type="component" value="Chromosome"/>
</dbReference>
<evidence type="ECO:0000313" key="1">
    <source>
        <dbReference type="EMBL" id="WSB66521.1"/>
    </source>
</evidence>
<name>A0ABZ1F8I9_9ACTN</name>
<reference evidence="1 2" key="1">
    <citation type="submission" date="2022-10" db="EMBL/GenBank/DDBJ databases">
        <title>The complete genomes of actinobacterial strains from the NBC collection.</title>
        <authorList>
            <person name="Joergensen T.S."/>
            <person name="Alvarez Arevalo M."/>
            <person name="Sterndorff E.B."/>
            <person name="Faurdal D."/>
            <person name="Vuksanovic O."/>
            <person name="Mourched A.-S."/>
            <person name="Charusanti P."/>
            <person name="Shaw S."/>
            <person name="Blin K."/>
            <person name="Weber T."/>
        </authorList>
    </citation>
    <scope>NUCLEOTIDE SEQUENCE [LARGE SCALE GENOMIC DNA]</scope>
    <source>
        <strain evidence="1 2">NBC 01774</strain>
    </source>
</reference>
<sequence length="66" mass="7425">MSADVGDEVEYATDRRAVVTDIRAGIYYLRCPGRAEWPVEDPDTLTVTRSRAERIKADGPCHGLFR</sequence>
<dbReference type="RefSeq" id="WP_326615632.1">
    <property type="nucleotide sequence ID" value="NZ_CP109106.1"/>
</dbReference>
<evidence type="ECO:0000313" key="2">
    <source>
        <dbReference type="Proteomes" id="UP001344251"/>
    </source>
</evidence>
<gene>
    <name evidence="1" type="ORF">OG863_00120</name>
</gene>
<proteinExistence type="predicted"/>
<keyword evidence="2" id="KW-1185">Reference proteome</keyword>
<protein>
    <recommendedName>
        <fullName evidence="3">Integrase</fullName>
    </recommendedName>
</protein>
<evidence type="ECO:0008006" key="3">
    <source>
        <dbReference type="Google" id="ProtNLM"/>
    </source>
</evidence>
<dbReference type="EMBL" id="CP109106">
    <property type="protein sequence ID" value="WSB66521.1"/>
    <property type="molecule type" value="Genomic_DNA"/>
</dbReference>
<organism evidence="1 2">
    <name type="scientific">Streptomyces decoyicus</name>
    <dbReference type="NCBI Taxonomy" id="249567"/>
    <lineage>
        <taxon>Bacteria</taxon>
        <taxon>Bacillati</taxon>
        <taxon>Actinomycetota</taxon>
        <taxon>Actinomycetes</taxon>
        <taxon>Kitasatosporales</taxon>
        <taxon>Streptomycetaceae</taxon>
        <taxon>Streptomyces</taxon>
    </lineage>
</organism>
<accession>A0ABZ1F8I9</accession>